<name>A0A0G0NJL0_9BACT</name>
<protein>
    <recommendedName>
        <fullName evidence="2 8">Shikimate dehydrogenase (NADP(+))</fullName>
        <shortName evidence="8">SDH</shortName>
        <ecNumber evidence="2 8">1.1.1.25</ecNumber>
    </recommendedName>
</protein>
<dbReference type="GO" id="GO:0009423">
    <property type="term" value="P:chorismate biosynthetic process"/>
    <property type="evidence" value="ECO:0007669"/>
    <property type="project" value="UniProtKB-UniRule"/>
</dbReference>
<dbReference type="SUPFAM" id="SSF53223">
    <property type="entry name" value="Aminoacid dehydrogenase-like, N-terminal domain"/>
    <property type="match status" value="1"/>
</dbReference>
<dbReference type="AlphaFoldDB" id="A0A0G0NJL0"/>
<dbReference type="PATRIC" id="fig|1618432.3.peg.578"/>
<evidence type="ECO:0000313" key="13">
    <source>
        <dbReference type="Proteomes" id="UP000034324"/>
    </source>
</evidence>
<dbReference type="InterPro" id="IPR013708">
    <property type="entry name" value="Shikimate_DH-bd_N"/>
</dbReference>
<dbReference type="InterPro" id="IPR013785">
    <property type="entry name" value="Aldolase_TIM"/>
</dbReference>
<feature type="binding site" evidence="8">
    <location>
        <position position="270"/>
    </location>
    <ligand>
        <name>shikimate</name>
        <dbReference type="ChEBI" id="CHEBI:36208"/>
    </ligand>
</feature>
<dbReference type="Pfam" id="PF01487">
    <property type="entry name" value="DHquinase_I"/>
    <property type="match status" value="1"/>
</dbReference>
<comment type="function">
    <text evidence="8">Involved in the biosynthesis of the chorismate, which leads to the biosynthesis of aromatic amino acids. Catalyzes the reversible NADPH linked reduction of 3-dehydroshikimate (DHSA) to yield shikimate (SA).</text>
</comment>
<dbReference type="InterPro" id="IPR036291">
    <property type="entry name" value="NAD(P)-bd_dom_sf"/>
</dbReference>
<dbReference type="EMBL" id="LBVC01000043">
    <property type="protein sequence ID" value="KKQ77281.1"/>
    <property type="molecule type" value="Genomic_DNA"/>
</dbReference>
<accession>A0A0G0NJL0</accession>
<dbReference type="NCBIfam" id="TIGR00507">
    <property type="entry name" value="aroE"/>
    <property type="match status" value="1"/>
</dbReference>
<dbReference type="EC" id="1.1.1.25" evidence="2 8"/>
<feature type="binding site" evidence="8">
    <location>
        <begin position="308"/>
        <end position="312"/>
    </location>
    <ligand>
        <name>NADP(+)</name>
        <dbReference type="ChEBI" id="CHEBI:58349"/>
    </ligand>
</feature>
<dbReference type="GO" id="GO:0019632">
    <property type="term" value="P:shikimate metabolic process"/>
    <property type="evidence" value="ECO:0007669"/>
    <property type="project" value="InterPro"/>
</dbReference>
<feature type="domain" description="SDH C-terminal" evidence="11">
    <location>
        <begin position="415"/>
        <end position="444"/>
    </location>
</feature>
<feature type="domain" description="Quinate/shikimate 5-dehydrogenase/glutamyl-tRNA reductase" evidence="9">
    <location>
        <begin position="295"/>
        <end position="367"/>
    </location>
</feature>
<dbReference type="Proteomes" id="UP000034324">
    <property type="component" value="Unassembled WGS sequence"/>
</dbReference>
<dbReference type="GO" id="GO:0004764">
    <property type="term" value="F:shikimate 3-dehydrogenase (NADP+) activity"/>
    <property type="evidence" value="ECO:0007669"/>
    <property type="project" value="UniProtKB-UniRule"/>
</dbReference>
<dbReference type="UniPathway" id="UPA00053">
    <property type="reaction ID" value="UER00087"/>
</dbReference>
<dbReference type="Gene3D" id="3.40.50.10860">
    <property type="entry name" value="Leucine Dehydrogenase, chain A, domain 1"/>
    <property type="match status" value="1"/>
</dbReference>
<feature type="active site" description="Proton acceptor" evidence="8">
    <location>
        <position position="249"/>
    </location>
</feature>
<evidence type="ECO:0000313" key="12">
    <source>
        <dbReference type="EMBL" id="KKQ77281.1"/>
    </source>
</evidence>
<evidence type="ECO:0000259" key="10">
    <source>
        <dbReference type="Pfam" id="PF08501"/>
    </source>
</evidence>
<dbReference type="CDD" id="cd00502">
    <property type="entry name" value="DHQase_I"/>
    <property type="match status" value="1"/>
</dbReference>
<reference evidence="12 13" key="1">
    <citation type="journal article" date="2015" name="Nature">
        <title>rRNA introns, odd ribosomes, and small enigmatic genomes across a large radiation of phyla.</title>
        <authorList>
            <person name="Brown C.T."/>
            <person name="Hug L.A."/>
            <person name="Thomas B.C."/>
            <person name="Sharon I."/>
            <person name="Castelle C.J."/>
            <person name="Singh A."/>
            <person name="Wilkins M.J."/>
            <person name="Williams K.H."/>
            <person name="Banfield J.F."/>
        </authorList>
    </citation>
    <scope>NUCLEOTIDE SEQUENCE [LARGE SCALE GENOMIC DNA]</scope>
</reference>
<dbReference type="InterPro" id="IPR022893">
    <property type="entry name" value="Shikimate_DH_fam"/>
</dbReference>
<evidence type="ECO:0000256" key="2">
    <source>
        <dbReference type="ARBA" id="ARBA00012962"/>
    </source>
</evidence>
<evidence type="ECO:0000256" key="5">
    <source>
        <dbReference type="ARBA" id="ARBA00023002"/>
    </source>
</evidence>
<evidence type="ECO:0000256" key="7">
    <source>
        <dbReference type="ARBA" id="ARBA00049442"/>
    </source>
</evidence>
<comment type="subunit">
    <text evidence="8">Homodimer.</text>
</comment>
<feature type="binding site" evidence="8">
    <location>
        <position position="245"/>
    </location>
    <ligand>
        <name>shikimate</name>
        <dbReference type="ChEBI" id="CHEBI:36208"/>
    </ligand>
</feature>
<dbReference type="Pfam" id="PF01488">
    <property type="entry name" value="Shikimate_DH"/>
    <property type="match status" value="1"/>
</dbReference>
<organism evidence="12 13">
    <name type="scientific">Candidatus Daviesbacteria bacterium GW2011_GWF2_38_6</name>
    <dbReference type="NCBI Taxonomy" id="1618432"/>
    <lineage>
        <taxon>Bacteria</taxon>
        <taxon>Candidatus Daviesiibacteriota</taxon>
    </lineage>
</organism>
<gene>
    <name evidence="8" type="primary">aroE</name>
    <name evidence="12" type="ORF">US99_C0043G0002</name>
</gene>
<evidence type="ECO:0000256" key="4">
    <source>
        <dbReference type="ARBA" id="ARBA00022857"/>
    </source>
</evidence>
<comment type="catalytic activity">
    <reaction evidence="7 8">
        <text>shikimate + NADP(+) = 3-dehydroshikimate + NADPH + H(+)</text>
        <dbReference type="Rhea" id="RHEA:17737"/>
        <dbReference type="ChEBI" id="CHEBI:15378"/>
        <dbReference type="ChEBI" id="CHEBI:16630"/>
        <dbReference type="ChEBI" id="CHEBI:36208"/>
        <dbReference type="ChEBI" id="CHEBI:57783"/>
        <dbReference type="ChEBI" id="CHEBI:58349"/>
        <dbReference type="EC" id="1.1.1.25"/>
    </reaction>
</comment>
<feature type="binding site" evidence="8">
    <location>
        <position position="392"/>
    </location>
    <ligand>
        <name>NADP(+)</name>
        <dbReference type="ChEBI" id="CHEBI:58349"/>
    </ligand>
</feature>
<comment type="caution">
    <text evidence="12">The sequence shown here is derived from an EMBL/GenBank/DDBJ whole genome shotgun (WGS) entry which is preliminary data.</text>
</comment>
<dbReference type="PANTHER" id="PTHR21089">
    <property type="entry name" value="SHIKIMATE DEHYDROGENASE"/>
    <property type="match status" value="1"/>
</dbReference>
<evidence type="ECO:0000259" key="9">
    <source>
        <dbReference type="Pfam" id="PF01488"/>
    </source>
</evidence>
<feature type="binding site" evidence="8">
    <location>
        <position position="422"/>
    </location>
    <ligand>
        <name>shikimate</name>
        <dbReference type="ChEBI" id="CHEBI:36208"/>
    </ligand>
</feature>
<feature type="binding site" evidence="8">
    <location>
        <position position="394"/>
    </location>
    <ligand>
        <name>shikimate</name>
        <dbReference type="ChEBI" id="CHEBI:36208"/>
    </ligand>
</feature>
<evidence type="ECO:0000256" key="6">
    <source>
        <dbReference type="ARBA" id="ARBA00023141"/>
    </source>
</evidence>
<feature type="binding site" evidence="8">
    <location>
        <position position="415"/>
    </location>
    <ligand>
        <name>NADP(+)</name>
        <dbReference type="ChEBI" id="CHEBI:58349"/>
    </ligand>
</feature>
<comment type="similarity">
    <text evidence="8">Belongs to the shikimate dehydrogenase family.</text>
</comment>
<dbReference type="SUPFAM" id="SSF51735">
    <property type="entry name" value="NAD(P)-binding Rossmann-fold domains"/>
    <property type="match status" value="1"/>
</dbReference>
<dbReference type="GO" id="GO:0050661">
    <property type="term" value="F:NADP binding"/>
    <property type="evidence" value="ECO:0007669"/>
    <property type="project" value="InterPro"/>
</dbReference>
<feature type="binding site" evidence="8">
    <location>
        <position position="285"/>
    </location>
    <ligand>
        <name>shikimate</name>
        <dbReference type="ChEBI" id="CHEBI:36208"/>
    </ligand>
</feature>
<keyword evidence="6 8" id="KW-0057">Aromatic amino acid biosynthesis</keyword>
<keyword evidence="5 8" id="KW-0560">Oxidoreductase</keyword>
<dbReference type="Pfam" id="PF18317">
    <property type="entry name" value="SDH_C"/>
    <property type="match status" value="1"/>
</dbReference>
<keyword evidence="4 8" id="KW-0521">NADP</keyword>
<dbReference type="HAMAP" id="MF_00222">
    <property type="entry name" value="Shikimate_DH_AroE"/>
    <property type="match status" value="1"/>
</dbReference>
<dbReference type="InterPro" id="IPR041121">
    <property type="entry name" value="SDH_C"/>
</dbReference>
<comment type="caution">
    <text evidence="8">Lacks conserved residue(s) required for the propagation of feature annotation.</text>
</comment>
<sequence>MDLNFILDLKNRYGKKIIFLFRRQNLEKPKMGFEKRKKIMDIISPSCFLDLDISQKQDLKYLKNNSKKINLILSYHNYQETPSDQKLQEIIKKMVKQNADIYKITTFCNSQADAIRLVDLLSTLKEQKIKCIILGMGEKGVITRIAGVLLGNEINYAPTNTDNSSAVGQLTKDELEKILKNIKICYFVADPVEHSLSPQMHYAGYKALGINHDFIFLRRRVKPKGLKKFVEEIKKDPNFKGACISIPHKIEIMKYLDEIDAVAKKIGAVNTVVNKNGRLTGYNTDWLGAITALEEKTNIKNKSVAVIGAGGAARAIVYGLIKKGAKVKIFNRSLLHAKKLAKDFGCEYGRLNSPEEISKMDTIINATPVGMNEDRSPVDKKLINKNHIVFDAVYAPHQTRLIKDAKQKKVQVILGTEMLLYQGTAQFELFTNRKAPVEAMRKALT</sequence>
<proteinExistence type="inferred from homology"/>
<feature type="domain" description="Shikimate dehydrogenase substrate binding N-terminal" evidence="10">
    <location>
        <begin position="188"/>
        <end position="272"/>
    </location>
</feature>
<dbReference type="GO" id="GO:0003855">
    <property type="term" value="F:3-dehydroquinate dehydratase activity"/>
    <property type="evidence" value="ECO:0007669"/>
    <property type="project" value="InterPro"/>
</dbReference>
<dbReference type="InterPro" id="IPR011342">
    <property type="entry name" value="Shikimate_DH"/>
</dbReference>
<dbReference type="InterPro" id="IPR001381">
    <property type="entry name" value="DHquinase_I"/>
</dbReference>
<dbReference type="Pfam" id="PF08501">
    <property type="entry name" value="Shikimate_dh_N"/>
    <property type="match status" value="1"/>
</dbReference>
<evidence type="ECO:0000256" key="1">
    <source>
        <dbReference type="ARBA" id="ARBA00004871"/>
    </source>
</evidence>
<dbReference type="Gene3D" id="3.40.50.720">
    <property type="entry name" value="NAD(P)-binding Rossmann-like Domain"/>
    <property type="match status" value="1"/>
</dbReference>
<dbReference type="PANTHER" id="PTHR21089:SF1">
    <property type="entry name" value="BIFUNCTIONAL 3-DEHYDROQUINATE DEHYDRATASE_SHIKIMATE DEHYDROGENASE, CHLOROPLASTIC"/>
    <property type="match status" value="1"/>
</dbReference>
<dbReference type="GO" id="GO:0008652">
    <property type="term" value="P:amino acid biosynthetic process"/>
    <property type="evidence" value="ECO:0007669"/>
    <property type="project" value="UniProtKB-KW"/>
</dbReference>
<evidence type="ECO:0000256" key="3">
    <source>
        <dbReference type="ARBA" id="ARBA00022605"/>
    </source>
</evidence>
<feature type="binding site" evidence="8">
    <location>
        <begin position="195"/>
        <end position="197"/>
    </location>
    <ligand>
        <name>shikimate</name>
        <dbReference type="ChEBI" id="CHEBI:36208"/>
    </ligand>
</feature>
<dbReference type="InterPro" id="IPR006151">
    <property type="entry name" value="Shikm_DH/Glu-tRNA_Rdtase"/>
</dbReference>
<keyword evidence="3 8" id="KW-0028">Amino-acid biosynthesis</keyword>
<dbReference type="GO" id="GO:0009073">
    <property type="term" value="P:aromatic amino acid family biosynthetic process"/>
    <property type="evidence" value="ECO:0007669"/>
    <property type="project" value="UniProtKB-KW"/>
</dbReference>
<evidence type="ECO:0000256" key="8">
    <source>
        <dbReference type="HAMAP-Rule" id="MF_00222"/>
    </source>
</evidence>
<evidence type="ECO:0000259" key="11">
    <source>
        <dbReference type="Pfam" id="PF18317"/>
    </source>
</evidence>
<dbReference type="InterPro" id="IPR046346">
    <property type="entry name" value="Aminoacid_DH-like_N_sf"/>
</dbReference>
<dbReference type="NCBIfam" id="NF001319">
    <property type="entry name" value="PRK00258.3-3"/>
    <property type="match status" value="1"/>
</dbReference>
<dbReference type="Gene3D" id="3.20.20.70">
    <property type="entry name" value="Aldolase class I"/>
    <property type="match status" value="1"/>
</dbReference>
<comment type="pathway">
    <text evidence="1 8">Metabolic intermediate biosynthesis; chorismate biosynthesis; chorismate from D-erythrose 4-phosphate and phosphoenolpyruvate: step 4/7.</text>
</comment>
<dbReference type="CDD" id="cd01065">
    <property type="entry name" value="NAD_bind_Shikimate_DH"/>
    <property type="match status" value="1"/>
</dbReference>
<dbReference type="SUPFAM" id="SSF51569">
    <property type="entry name" value="Aldolase"/>
    <property type="match status" value="1"/>
</dbReference>